<feature type="domain" description="ABC transmembrane type-1" evidence="8">
    <location>
        <begin position="99"/>
        <end position="289"/>
    </location>
</feature>
<feature type="transmembrane region" description="Helical" evidence="7">
    <location>
        <begin position="271"/>
        <end position="293"/>
    </location>
</feature>
<dbReference type="PROSITE" id="PS50928">
    <property type="entry name" value="ABC_TM1"/>
    <property type="match status" value="1"/>
</dbReference>
<comment type="similarity">
    <text evidence="7">Belongs to the binding-protein-dependent transport system permease family.</text>
</comment>
<keyword evidence="4 7" id="KW-0812">Transmembrane</keyword>
<feature type="transmembrane region" description="Helical" evidence="7">
    <location>
        <begin position="219"/>
        <end position="245"/>
    </location>
</feature>
<reference evidence="9 10" key="1">
    <citation type="submission" date="2023-08" db="EMBL/GenBank/DDBJ databases">
        <title>Arthrobacter horti sp. nov., isolated from forest soil.</title>
        <authorList>
            <person name="Park M."/>
        </authorList>
    </citation>
    <scope>NUCLEOTIDE SEQUENCE [LARGE SCALE GENOMIC DNA]</scope>
    <source>
        <strain evidence="9 10">YJM1</strain>
    </source>
</reference>
<keyword evidence="5 7" id="KW-1133">Transmembrane helix</keyword>
<evidence type="ECO:0000256" key="5">
    <source>
        <dbReference type="ARBA" id="ARBA00022989"/>
    </source>
</evidence>
<keyword evidence="3" id="KW-1003">Cell membrane</keyword>
<organism evidence="9 10">
    <name type="scientific">Arthrobacter horti</name>
    <dbReference type="NCBI Taxonomy" id="3068273"/>
    <lineage>
        <taxon>Bacteria</taxon>
        <taxon>Bacillati</taxon>
        <taxon>Actinomycetota</taxon>
        <taxon>Actinomycetes</taxon>
        <taxon>Micrococcales</taxon>
        <taxon>Micrococcaceae</taxon>
        <taxon>Arthrobacter</taxon>
    </lineage>
</organism>
<gene>
    <name evidence="9" type="ORF">Q9R02_15385</name>
</gene>
<dbReference type="InterPro" id="IPR025966">
    <property type="entry name" value="OppC_N"/>
</dbReference>
<feature type="transmembrane region" description="Helical" evidence="7">
    <location>
        <begin position="134"/>
        <end position="156"/>
    </location>
</feature>
<dbReference type="Gene3D" id="1.10.3720.10">
    <property type="entry name" value="MetI-like"/>
    <property type="match status" value="1"/>
</dbReference>
<dbReference type="Pfam" id="PF12911">
    <property type="entry name" value="OppC_N"/>
    <property type="match status" value="1"/>
</dbReference>
<evidence type="ECO:0000256" key="2">
    <source>
        <dbReference type="ARBA" id="ARBA00022448"/>
    </source>
</evidence>
<evidence type="ECO:0000313" key="10">
    <source>
        <dbReference type="Proteomes" id="UP001232725"/>
    </source>
</evidence>
<dbReference type="InterPro" id="IPR035906">
    <property type="entry name" value="MetI-like_sf"/>
</dbReference>
<feature type="transmembrane region" description="Helical" evidence="7">
    <location>
        <begin position="103"/>
        <end position="127"/>
    </location>
</feature>
<evidence type="ECO:0000259" key="8">
    <source>
        <dbReference type="PROSITE" id="PS50928"/>
    </source>
</evidence>
<dbReference type="PANTHER" id="PTHR43386:SF1">
    <property type="entry name" value="D,D-DIPEPTIDE TRANSPORT SYSTEM PERMEASE PROTEIN DDPC-RELATED"/>
    <property type="match status" value="1"/>
</dbReference>
<dbReference type="InterPro" id="IPR050366">
    <property type="entry name" value="BP-dependent_transpt_permease"/>
</dbReference>
<dbReference type="Pfam" id="PF00528">
    <property type="entry name" value="BPD_transp_1"/>
    <property type="match status" value="1"/>
</dbReference>
<keyword evidence="10" id="KW-1185">Reference proteome</keyword>
<dbReference type="RefSeq" id="WP_305997589.1">
    <property type="nucleotide sequence ID" value="NZ_JAVALS010000017.1"/>
</dbReference>
<evidence type="ECO:0000313" key="9">
    <source>
        <dbReference type="EMBL" id="MDP5228542.1"/>
    </source>
</evidence>
<evidence type="ECO:0000256" key="6">
    <source>
        <dbReference type="ARBA" id="ARBA00023136"/>
    </source>
</evidence>
<feature type="transmembrane region" description="Helical" evidence="7">
    <location>
        <begin position="35"/>
        <end position="60"/>
    </location>
</feature>
<evidence type="ECO:0000256" key="1">
    <source>
        <dbReference type="ARBA" id="ARBA00004651"/>
    </source>
</evidence>
<dbReference type="InterPro" id="IPR000515">
    <property type="entry name" value="MetI-like"/>
</dbReference>
<sequence>MTEQASSAQTQAPAVAVKSDGEHREPVLRRILDRLGVVGVIASVVLTVIVIAAVFAPVLAPYDPNFPDLMGALAGPSADHLLGADALGRDILSRLMFGAQVTLAGPGLVILLSTIVGTVLALVGAWCGGRVDAVIIWVLDILFAVPGIVFGLIAVAIWGPSLFTVVGGLAVAYIPYVARVVRGAALRERNLPYVSAAWLQGHSGFGITTTQILRNVQPIVIAQAVSSLGFAVIDLAAVSFLGLGVQPPTADLGLMVKSGFDSTLRGYPNEAIASGCLIVLIVWCVTVIGDRLISNARSV</sequence>
<evidence type="ECO:0000256" key="3">
    <source>
        <dbReference type="ARBA" id="ARBA00022475"/>
    </source>
</evidence>
<protein>
    <submittedName>
        <fullName evidence="9">ABC transporter permease</fullName>
    </submittedName>
</protein>
<name>A0ABT9ISJ3_9MICC</name>
<dbReference type="CDD" id="cd06261">
    <property type="entry name" value="TM_PBP2"/>
    <property type="match status" value="1"/>
</dbReference>
<proteinExistence type="inferred from homology"/>
<dbReference type="SUPFAM" id="SSF161098">
    <property type="entry name" value="MetI-like"/>
    <property type="match status" value="1"/>
</dbReference>
<keyword evidence="6 7" id="KW-0472">Membrane</keyword>
<comment type="subcellular location">
    <subcellularLocation>
        <location evidence="1 7">Cell membrane</location>
        <topology evidence="1 7">Multi-pass membrane protein</topology>
    </subcellularLocation>
</comment>
<keyword evidence="2 7" id="KW-0813">Transport</keyword>
<feature type="transmembrane region" description="Helical" evidence="7">
    <location>
        <begin position="162"/>
        <end position="181"/>
    </location>
</feature>
<evidence type="ECO:0000256" key="7">
    <source>
        <dbReference type="RuleBase" id="RU363032"/>
    </source>
</evidence>
<comment type="caution">
    <text evidence="9">The sequence shown here is derived from an EMBL/GenBank/DDBJ whole genome shotgun (WGS) entry which is preliminary data.</text>
</comment>
<dbReference type="Proteomes" id="UP001232725">
    <property type="component" value="Unassembled WGS sequence"/>
</dbReference>
<accession>A0ABT9ISJ3</accession>
<dbReference type="PANTHER" id="PTHR43386">
    <property type="entry name" value="OLIGOPEPTIDE TRANSPORT SYSTEM PERMEASE PROTEIN APPC"/>
    <property type="match status" value="1"/>
</dbReference>
<dbReference type="EMBL" id="JAVALS010000017">
    <property type="protein sequence ID" value="MDP5228542.1"/>
    <property type="molecule type" value="Genomic_DNA"/>
</dbReference>
<evidence type="ECO:0000256" key="4">
    <source>
        <dbReference type="ARBA" id="ARBA00022692"/>
    </source>
</evidence>